<accession>A0A398BB45</accession>
<keyword evidence="6" id="KW-0731">Sigma factor</keyword>
<dbReference type="Pfam" id="PF04963">
    <property type="entry name" value="Sigma54_CBD"/>
    <property type="match status" value="1"/>
</dbReference>
<gene>
    <name evidence="11" type="primary">rpoN</name>
    <name evidence="11" type="ORF">D1953_13380</name>
</gene>
<dbReference type="PROSITE" id="PS00717">
    <property type="entry name" value="SIGMA54_1"/>
    <property type="match status" value="1"/>
</dbReference>
<evidence type="ECO:0000256" key="7">
    <source>
        <dbReference type="ARBA" id="ARBA00023125"/>
    </source>
</evidence>
<sequence length="442" mass="51489">MNMKAGLFQQQTLKMAMTQELTQSIALLQYSTQELSAFLENKMMENPLLSVDEPSSTIFHLGMDRKKRKRTKKDYDSDYWIEQASEDHPSLEAHLLSQVNLQKLTKEEQRAFNLLIQNLDENGYLRVQLDDLCTPSITFDALQNSLELLQQLEPHGVGARNLQECLWIQAYADAREPLAEMILQNYFLEFANKRWKELSKQLGVSLQDIQRVFDYIQTFNPRPASYFHQEKSTYIVPDVIVEVRDGQIFIGDLDGNTPKLSVDKQYFHRMKQHQDKQVKQFVQEKWQEYQWISRGIQQRKETILRVMRCIVEKQPKCFYHGLEYVQPMTMKDVADELEIHESTVSRAVKGKYVQTPFGTIDMRTFFSTSLSSTDYGKDISGLQAKNLLAAAIKQENKKKPLSDQDLVELLQKEHGLVLARRTVGKYREQLGIPSSSKRKRFD</sequence>
<feature type="domain" description="RNA polymerase sigma factor 54 core-binding" evidence="10">
    <location>
        <begin position="81"/>
        <end position="266"/>
    </location>
</feature>
<dbReference type="Pfam" id="PF04552">
    <property type="entry name" value="Sigma54_DBD"/>
    <property type="match status" value="1"/>
</dbReference>
<dbReference type="AlphaFoldDB" id="A0A398BB45"/>
<evidence type="ECO:0000313" key="11">
    <source>
        <dbReference type="EMBL" id="RID84843.1"/>
    </source>
</evidence>
<dbReference type="PANTHER" id="PTHR32248">
    <property type="entry name" value="RNA POLYMERASE SIGMA-54 FACTOR"/>
    <property type="match status" value="1"/>
</dbReference>
<dbReference type="GO" id="GO:0006352">
    <property type="term" value="P:DNA-templated transcription initiation"/>
    <property type="evidence" value="ECO:0007669"/>
    <property type="project" value="InterPro"/>
</dbReference>
<organism evidence="11 12">
    <name type="scientific">Peribacillus asahii</name>
    <dbReference type="NCBI Taxonomy" id="228899"/>
    <lineage>
        <taxon>Bacteria</taxon>
        <taxon>Bacillati</taxon>
        <taxon>Bacillota</taxon>
        <taxon>Bacilli</taxon>
        <taxon>Bacillales</taxon>
        <taxon>Bacillaceae</taxon>
        <taxon>Peribacillus</taxon>
    </lineage>
</organism>
<dbReference type="GO" id="GO:0001216">
    <property type="term" value="F:DNA-binding transcription activator activity"/>
    <property type="evidence" value="ECO:0007669"/>
    <property type="project" value="InterPro"/>
</dbReference>
<dbReference type="PRINTS" id="PR00045">
    <property type="entry name" value="SIGMA54FCT"/>
</dbReference>
<evidence type="ECO:0000313" key="12">
    <source>
        <dbReference type="Proteomes" id="UP000266016"/>
    </source>
</evidence>
<dbReference type="PIRSF" id="PIRSF000774">
    <property type="entry name" value="RpoN"/>
    <property type="match status" value="1"/>
</dbReference>
<evidence type="ECO:0000256" key="1">
    <source>
        <dbReference type="ARBA" id="ARBA00008798"/>
    </source>
</evidence>
<keyword evidence="5" id="KW-0805">Transcription regulation</keyword>
<comment type="caution">
    <text evidence="11">The sequence shown here is derived from an EMBL/GenBank/DDBJ whole genome shotgun (WGS) entry which is preliminary data.</text>
</comment>
<dbReference type="PROSITE" id="PS50044">
    <property type="entry name" value="SIGMA54_3"/>
    <property type="match status" value="1"/>
</dbReference>
<name>A0A398BB45_9BACI</name>
<reference evidence="11 12" key="1">
    <citation type="submission" date="2018-08" db="EMBL/GenBank/DDBJ databases">
        <title>Bacillus jemisoniae sp. nov., Bacillus chryseoplanitiae sp. nov., Bacillus resnikiae sp. nov., and Bacillus frankliniae sp. nov., isolated from Viking spacecraft and associated surfaces.</title>
        <authorList>
            <person name="Seuylemezian A."/>
            <person name="Vaishampayan P."/>
        </authorList>
    </citation>
    <scope>NUCLEOTIDE SEQUENCE [LARGE SCALE GENOMIC DNA]</scope>
    <source>
        <strain evidence="11 12">MA001</strain>
    </source>
</reference>
<dbReference type="InterPro" id="IPR000394">
    <property type="entry name" value="RNA_pol_sigma_54"/>
</dbReference>
<dbReference type="InterPro" id="IPR007634">
    <property type="entry name" value="RNA_pol_sigma_54_DNA-bd"/>
</dbReference>
<evidence type="ECO:0000259" key="9">
    <source>
        <dbReference type="Pfam" id="PF04552"/>
    </source>
</evidence>
<dbReference type="InterPro" id="IPR038709">
    <property type="entry name" value="RpoN_core-bd_sf"/>
</dbReference>
<keyword evidence="8" id="KW-0804">Transcription</keyword>
<evidence type="ECO:0000256" key="6">
    <source>
        <dbReference type="ARBA" id="ARBA00023082"/>
    </source>
</evidence>
<feature type="domain" description="RNA polymerase sigma factor 54 DNA-binding" evidence="9">
    <location>
        <begin position="280"/>
        <end position="440"/>
    </location>
</feature>
<dbReference type="NCBIfam" id="TIGR02395">
    <property type="entry name" value="rpoN_sigma"/>
    <property type="match status" value="1"/>
</dbReference>
<dbReference type="PANTHER" id="PTHR32248:SF4">
    <property type="entry name" value="RNA POLYMERASE SIGMA-54 FACTOR"/>
    <property type="match status" value="1"/>
</dbReference>
<evidence type="ECO:0000256" key="5">
    <source>
        <dbReference type="ARBA" id="ARBA00023015"/>
    </source>
</evidence>
<keyword evidence="7" id="KW-0238">DNA-binding</keyword>
<keyword evidence="12" id="KW-1185">Reference proteome</keyword>
<proteinExistence type="inferred from homology"/>
<evidence type="ECO:0000256" key="8">
    <source>
        <dbReference type="ARBA" id="ARBA00023163"/>
    </source>
</evidence>
<dbReference type="Gene3D" id="1.10.10.60">
    <property type="entry name" value="Homeodomain-like"/>
    <property type="match status" value="1"/>
</dbReference>
<evidence type="ECO:0000259" key="10">
    <source>
        <dbReference type="Pfam" id="PF04963"/>
    </source>
</evidence>
<dbReference type="Gene3D" id="1.10.10.1330">
    <property type="entry name" value="RNA polymerase sigma-54 factor, core-binding domain"/>
    <property type="match status" value="1"/>
</dbReference>
<dbReference type="EMBL" id="QWVS01000023">
    <property type="protein sequence ID" value="RID84843.1"/>
    <property type="molecule type" value="Genomic_DNA"/>
</dbReference>
<dbReference type="GO" id="GO:0000428">
    <property type="term" value="C:DNA-directed RNA polymerase complex"/>
    <property type="evidence" value="ECO:0007669"/>
    <property type="project" value="UniProtKB-KW"/>
</dbReference>
<comment type="similarity">
    <text evidence="1">Belongs to the sigma-54 factor family.</text>
</comment>
<protein>
    <submittedName>
        <fullName evidence="11">RNA polymerase sigma-54 factor</fullName>
    </submittedName>
</protein>
<dbReference type="GO" id="GO:0003677">
    <property type="term" value="F:DNA binding"/>
    <property type="evidence" value="ECO:0007669"/>
    <property type="project" value="UniProtKB-KW"/>
</dbReference>
<keyword evidence="2" id="KW-0240">DNA-directed RNA polymerase</keyword>
<keyword evidence="3" id="KW-0808">Transferase</keyword>
<keyword evidence="4" id="KW-0548">Nucleotidyltransferase</keyword>
<dbReference type="InterPro" id="IPR007046">
    <property type="entry name" value="RNA_pol_sigma_54_core-bd"/>
</dbReference>
<dbReference type="GO" id="GO:0016779">
    <property type="term" value="F:nucleotidyltransferase activity"/>
    <property type="evidence" value="ECO:0007669"/>
    <property type="project" value="UniProtKB-KW"/>
</dbReference>
<evidence type="ECO:0000256" key="4">
    <source>
        <dbReference type="ARBA" id="ARBA00022695"/>
    </source>
</evidence>
<dbReference type="GO" id="GO:0016987">
    <property type="term" value="F:sigma factor activity"/>
    <property type="evidence" value="ECO:0007669"/>
    <property type="project" value="UniProtKB-KW"/>
</dbReference>
<evidence type="ECO:0000256" key="2">
    <source>
        <dbReference type="ARBA" id="ARBA00022478"/>
    </source>
</evidence>
<dbReference type="Pfam" id="PF00309">
    <property type="entry name" value="Sigma54_AID"/>
    <property type="match status" value="1"/>
</dbReference>
<evidence type="ECO:0000256" key="3">
    <source>
        <dbReference type="ARBA" id="ARBA00022679"/>
    </source>
</evidence>
<dbReference type="Proteomes" id="UP000266016">
    <property type="component" value="Unassembled WGS sequence"/>
</dbReference>